<reference evidence="2" key="2">
    <citation type="journal article" date="2022" name="Microb. Genom.">
        <title>A chromosome-scale genome assembly of the tomato pathogen Cladosporium fulvum reveals a compartmentalized genome architecture and the presence of a dispensable chromosome.</title>
        <authorList>
            <person name="Zaccaron A.Z."/>
            <person name="Chen L.H."/>
            <person name="Samaras A."/>
            <person name="Stergiopoulos I."/>
        </authorList>
    </citation>
    <scope>NUCLEOTIDE SEQUENCE</scope>
    <source>
        <strain evidence="2">Race5_Kim</strain>
    </source>
</reference>
<accession>A0A9Q8LG34</accession>
<protein>
    <submittedName>
        <fullName evidence="2">Uncharacterized protein</fullName>
    </submittedName>
</protein>
<dbReference type="KEGG" id="ffu:CLAFUR5_04514"/>
<dbReference type="EMBL" id="CP090166">
    <property type="protein sequence ID" value="UJO16554.1"/>
    <property type="molecule type" value="Genomic_DNA"/>
</dbReference>
<organism evidence="2 3">
    <name type="scientific">Passalora fulva</name>
    <name type="common">Tomato leaf mold</name>
    <name type="synonym">Cladosporium fulvum</name>
    <dbReference type="NCBI Taxonomy" id="5499"/>
    <lineage>
        <taxon>Eukaryota</taxon>
        <taxon>Fungi</taxon>
        <taxon>Dikarya</taxon>
        <taxon>Ascomycota</taxon>
        <taxon>Pezizomycotina</taxon>
        <taxon>Dothideomycetes</taxon>
        <taxon>Dothideomycetidae</taxon>
        <taxon>Mycosphaerellales</taxon>
        <taxon>Mycosphaerellaceae</taxon>
        <taxon>Fulvia</taxon>
    </lineage>
</organism>
<dbReference type="AlphaFoldDB" id="A0A9Q8LG34"/>
<evidence type="ECO:0000313" key="3">
    <source>
        <dbReference type="Proteomes" id="UP000756132"/>
    </source>
</evidence>
<evidence type="ECO:0000256" key="1">
    <source>
        <dbReference type="SAM" id="MobiDB-lite"/>
    </source>
</evidence>
<reference evidence="2" key="1">
    <citation type="submission" date="2021-12" db="EMBL/GenBank/DDBJ databases">
        <authorList>
            <person name="Zaccaron A."/>
            <person name="Stergiopoulos I."/>
        </authorList>
    </citation>
    <scope>NUCLEOTIDE SEQUENCE</scope>
    <source>
        <strain evidence="2">Race5_Kim</strain>
    </source>
</reference>
<feature type="compositionally biased region" description="Basic and acidic residues" evidence="1">
    <location>
        <begin position="356"/>
        <end position="366"/>
    </location>
</feature>
<feature type="compositionally biased region" description="Basic and acidic residues" evidence="1">
    <location>
        <begin position="250"/>
        <end position="274"/>
    </location>
</feature>
<feature type="compositionally biased region" description="Basic and acidic residues" evidence="1">
    <location>
        <begin position="288"/>
        <end position="302"/>
    </location>
</feature>
<feature type="compositionally biased region" description="Pro residues" evidence="1">
    <location>
        <begin position="314"/>
        <end position="329"/>
    </location>
</feature>
<name>A0A9Q8LG34_PASFU</name>
<feature type="region of interest" description="Disordered" evidence="1">
    <location>
        <begin position="250"/>
        <end position="380"/>
    </location>
</feature>
<proteinExistence type="predicted"/>
<gene>
    <name evidence="2" type="ORF">CLAFUR5_04514</name>
</gene>
<keyword evidence="3" id="KW-1185">Reference proteome</keyword>
<dbReference type="Proteomes" id="UP000756132">
    <property type="component" value="Chromosome 4"/>
</dbReference>
<sequence length="432" mass="49510">MPHFDTKILQSYVPSRTPALPEPGLEIPPSRFVPVSRKHNPYREREYVSAGWPRQVSLGPGPDQIDDRLLEEDNEDFYVPPVECMPGDEYNDTEIWRPLSRRLVEIYGRPQFPITEWPEWIVNEYYRGLQEHHFAVESDDWLARSRSQTIVCRIWLQTLAREDVIEEWVRLHPDLYYTAQSPVTVEADEVRAEPSQTGTTSEEEDIRPAFTSLQRQHKRTSSSWHQTNVGGSESSTFVEDYIDHDCHREQHSPKACRESKLKREEGEAEVREEPTTAPQTRTYRNFRMQKDAQPKSRVRFEDEAPTAIKTSLQSPPPSAAYIPLPPTPGAWPQSEESSPAGSDPNERGPDPAYIENSKRWAEDAKKHGTGIGQSAQPSPGAKEYLEKLHRGAVNAHLDAYRKWKYATTADRNKIDAIRELAEMRARNDVASG</sequence>
<dbReference type="RefSeq" id="XP_047760920.1">
    <property type="nucleotide sequence ID" value="XM_047903662.1"/>
</dbReference>
<dbReference type="GeneID" id="71984392"/>
<evidence type="ECO:0000313" key="2">
    <source>
        <dbReference type="EMBL" id="UJO16554.1"/>
    </source>
</evidence>